<proteinExistence type="predicted"/>
<dbReference type="eggNOG" id="COG2801">
    <property type="taxonomic scope" value="Bacteria"/>
</dbReference>
<reference evidence="2 3" key="1">
    <citation type="submission" date="2007-01" db="EMBL/GenBank/DDBJ databases">
        <title>Annotation of the draft genome assembly of Thermosinus carboxydivorans Nor1.</title>
        <authorList>
            <consortium name="US DOE Joint Genome Institute (JGI-ORNL)"/>
            <person name="Larimer F."/>
            <person name="Land M."/>
            <person name="Hauser L."/>
        </authorList>
    </citation>
    <scope>NUCLEOTIDE SEQUENCE [LARGE SCALE GENOMIC DNA]</scope>
    <source>
        <strain evidence="2 3">Nor1</strain>
    </source>
</reference>
<dbReference type="RefSeq" id="WP_007290653.1">
    <property type="nucleotide sequence ID" value="NZ_AAWL01000040.1"/>
</dbReference>
<dbReference type="OrthoDB" id="9781005at2"/>
<evidence type="ECO:0000259" key="1">
    <source>
        <dbReference type="Pfam" id="PF13276"/>
    </source>
</evidence>
<accession>A1HUF0</accession>
<dbReference type="Proteomes" id="UP000005139">
    <property type="component" value="Unassembled WGS sequence"/>
</dbReference>
<comment type="caution">
    <text evidence="2">The sequence shown here is derived from an EMBL/GenBank/DDBJ whole genome shotgun (WGS) entry which is preliminary data.</text>
</comment>
<dbReference type="Pfam" id="PF13276">
    <property type="entry name" value="HTH_21"/>
    <property type="match status" value="1"/>
</dbReference>
<name>A1HUF0_9FIRM</name>
<evidence type="ECO:0000313" key="2">
    <source>
        <dbReference type="EMBL" id="EAX46340.1"/>
    </source>
</evidence>
<protein>
    <submittedName>
        <fullName evidence="2">Integrase, catalytic region</fullName>
    </submittedName>
</protein>
<gene>
    <name evidence="2" type="ORF">TcarDRAFT_0080</name>
</gene>
<dbReference type="AlphaFoldDB" id="A1HUF0"/>
<sequence>MPGVSCSPSAAHYRHQRVNLLRAAKKQQSIETEQTKAQTVPIVIRSGRPVPDYSYNILGERICDEQIKEWLLELISGEESVYGYRKLAECLTQEHKLIINKKKVYRLCKELDILRLQRIRQIRHIRRLARNRIISKINELWEVNIKYGYIAGEDRFFFIMCIIDIYDRMIIDYHIGLTCEGIHAANLLKR</sequence>
<reference evidence="2 3" key="2">
    <citation type="submission" date="2007-01" db="EMBL/GenBank/DDBJ databases">
        <title>Sequencing of the draft genome and assembly of Thermosinus carboxydivorans Nor1.</title>
        <authorList>
            <consortium name="US DOE Joint Genome Institute (JGI-PGF)"/>
            <person name="Copeland A."/>
            <person name="Lucas S."/>
            <person name="Lapidus A."/>
            <person name="Barry K."/>
            <person name="Glavina del Rio T."/>
            <person name="Dalin E."/>
            <person name="Tice H."/>
            <person name="Bruce D."/>
            <person name="Pitluck S."/>
            <person name="Richardson P."/>
        </authorList>
    </citation>
    <scope>NUCLEOTIDE SEQUENCE [LARGE SCALE GENOMIC DNA]</scope>
    <source>
        <strain evidence="2 3">Nor1</strain>
    </source>
</reference>
<dbReference type="InterPro" id="IPR025948">
    <property type="entry name" value="HTH-like_dom"/>
</dbReference>
<dbReference type="EMBL" id="AAWL01000040">
    <property type="protein sequence ID" value="EAX46340.1"/>
    <property type="molecule type" value="Genomic_DNA"/>
</dbReference>
<evidence type="ECO:0000313" key="3">
    <source>
        <dbReference type="Proteomes" id="UP000005139"/>
    </source>
</evidence>
<feature type="domain" description="HTH-like" evidence="1">
    <location>
        <begin position="64"/>
        <end position="118"/>
    </location>
</feature>
<keyword evidence="3" id="KW-1185">Reference proteome</keyword>
<organism evidence="2 3">
    <name type="scientific">Thermosinus carboxydivorans Nor1</name>
    <dbReference type="NCBI Taxonomy" id="401526"/>
    <lineage>
        <taxon>Bacteria</taxon>
        <taxon>Bacillati</taxon>
        <taxon>Bacillota</taxon>
        <taxon>Negativicutes</taxon>
        <taxon>Selenomonadales</taxon>
        <taxon>Sporomusaceae</taxon>
        <taxon>Thermosinus</taxon>
    </lineage>
</organism>